<dbReference type="AlphaFoldDB" id="A0A699Q8D9"/>
<proteinExistence type="predicted"/>
<evidence type="ECO:0000313" key="1">
    <source>
        <dbReference type="EMBL" id="GFC57543.1"/>
    </source>
</evidence>
<protein>
    <submittedName>
        <fullName evidence="1">Uncharacterized protein</fullName>
    </submittedName>
</protein>
<comment type="caution">
    <text evidence="1">The sequence shown here is derived from an EMBL/GenBank/DDBJ whole genome shotgun (WGS) entry which is preliminary data.</text>
</comment>
<reference evidence="1" key="1">
    <citation type="journal article" date="2019" name="Sci. Rep.">
        <title>Draft genome of Tanacetum cinerariifolium, the natural source of mosquito coil.</title>
        <authorList>
            <person name="Yamashiro T."/>
            <person name="Shiraishi A."/>
            <person name="Satake H."/>
            <person name="Nakayama K."/>
        </authorList>
    </citation>
    <scope>NUCLEOTIDE SEQUENCE</scope>
</reference>
<name>A0A699Q8D9_TANCI</name>
<accession>A0A699Q8D9</accession>
<gene>
    <name evidence="1" type="ORF">Tci_829513</name>
</gene>
<organism evidence="1">
    <name type="scientific">Tanacetum cinerariifolium</name>
    <name type="common">Dalmatian daisy</name>
    <name type="synonym">Chrysanthemum cinerariifolium</name>
    <dbReference type="NCBI Taxonomy" id="118510"/>
    <lineage>
        <taxon>Eukaryota</taxon>
        <taxon>Viridiplantae</taxon>
        <taxon>Streptophyta</taxon>
        <taxon>Embryophyta</taxon>
        <taxon>Tracheophyta</taxon>
        <taxon>Spermatophyta</taxon>
        <taxon>Magnoliopsida</taxon>
        <taxon>eudicotyledons</taxon>
        <taxon>Gunneridae</taxon>
        <taxon>Pentapetalae</taxon>
        <taxon>asterids</taxon>
        <taxon>campanulids</taxon>
        <taxon>Asterales</taxon>
        <taxon>Asteraceae</taxon>
        <taxon>Asteroideae</taxon>
        <taxon>Anthemideae</taxon>
        <taxon>Anthemidinae</taxon>
        <taxon>Tanacetum</taxon>
    </lineage>
</organism>
<dbReference type="EMBL" id="BKCJ010974052">
    <property type="protein sequence ID" value="GFC57543.1"/>
    <property type="molecule type" value="Genomic_DNA"/>
</dbReference>
<sequence length="51" mass="5892">MVRDNVQLETAVNTITHEYLLEFTSEYGISEVLRPELLGPRDRIVDFPEGK</sequence>
<feature type="non-terminal residue" evidence="1">
    <location>
        <position position="51"/>
    </location>
</feature>